<comment type="caution">
    <text evidence="9">The sequence shown here is derived from an EMBL/GenBank/DDBJ whole genome shotgun (WGS) entry which is preliminary data.</text>
</comment>
<proteinExistence type="inferred from homology"/>
<evidence type="ECO:0000256" key="6">
    <source>
        <dbReference type="ARBA" id="ARBA00038411"/>
    </source>
</evidence>
<evidence type="ECO:0000256" key="3">
    <source>
        <dbReference type="ARBA" id="ARBA00022794"/>
    </source>
</evidence>
<keyword evidence="2" id="KW-0963">Cytoplasm</keyword>
<organism evidence="9 10">
    <name type="scientific">Stephanodiscus triporus</name>
    <dbReference type="NCBI Taxonomy" id="2934178"/>
    <lineage>
        <taxon>Eukaryota</taxon>
        <taxon>Sar</taxon>
        <taxon>Stramenopiles</taxon>
        <taxon>Ochrophyta</taxon>
        <taxon>Bacillariophyta</taxon>
        <taxon>Coscinodiscophyceae</taxon>
        <taxon>Thalassiosirophycidae</taxon>
        <taxon>Stephanodiscales</taxon>
        <taxon>Stephanodiscaceae</taxon>
        <taxon>Stephanodiscus</taxon>
    </lineage>
</organism>
<keyword evidence="3" id="KW-0970">Cilium biogenesis/degradation</keyword>
<dbReference type="Pfam" id="PF07162">
    <property type="entry name" value="B9-C2"/>
    <property type="match status" value="1"/>
</dbReference>
<evidence type="ECO:0000256" key="8">
    <source>
        <dbReference type="SAM" id="MobiDB-lite"/>
    </source>
</evidence>
<evidence type="ECO:0000313" key="10">
    <source>
        <dbReference type="Proteomes" id="UP001530315"/>
    </source>
</evidence>
<dbReference type="GO" id="GO:0030030">
    <property type="term" value="P:cell projection organization"/>
    <property type="evidence" value="ECO:0007669"/>
    <property type="project" value="UniProtKB-KW"/>
</dbReference>
<dbReference type="AlphaFoldDB" id="A0ABD3QQ62"/>
<evidence type="ECO:0000256" key="4">
    <source>
        <dbReference type="ARBA" id="ARBA00023212"/>
    </source>
</evidence>
<feature type="region of interest" description="Disordered" evidence="8">
    <location>
        <begin position="1"/>
        <end position="44"/>
    </location>
</feature>
<comment type="subcellular location">
    <subcellularLocation>
        <location evidence="1">Cytoplasm</location>
        <location evidence="1">Cytoskeleton</location>
        <location evidence="1">Cilium basal body</location>
    </subcellularLocation>
</comment>
<evidence type="ECO:0000256" key="5">
    <source>
        <dbReference type="ARBA" id="ARBA00023273"/>
    </source>
</evidence>
<protein>
    <recommendedName>
        <fullName evidence="7">B9 domain-containing protein 1</fullName>
    </recommendedName>
</protein>
<gene>
    <name evidence="9" type="ORF">ACHAW5_009722</name>
</gene>
<dbReference type="EMBL" id="JALLAZ020000146">
    <property type="protein sequence ID" value="KAL3802463.1"/>
    <property type="molecule type" value="Genomic_DNA"/>
</dbReference>
<reference evidence="9 10" key="1">
    <citation type="submission" date="2024-10" db="EMBL/GenBank/DDBJ databases">
        <title>Updated reference genomes for cyclostephanoid diatoms.</title>
        <authorList>
            <person name="Roberts W.R."/>
            <person name="Alverson A.J."/>
        </authorList>
    </citation>
    <scope>NUCLEOTIDE SEQUENCE [LARGE SCALE GENOMIC DNA]</scope>
    <source>
        <strain evidence="9 10">AJA276-08</strain>
    </source>
</reference>
<name>A0ABD3QQ62_9STRA</name>
<feature type="compositionally biased region" description="Low complexity" evidence="8">
    <location>
        <begin position="10"/>
        <end position="30"/>
    </location>
</feature>
<dbReference type="PANTHER" id="PTHR12968">
    <property type="entry name" value="B9 DOMAIN-CONTAINING"/>
    <property type="match status" value="1"/>
</dbReference>
<sequence>MASPSDVRPSLVKAESSSSSRELRSRVSSVGDRNNCDGGAALSSNGHLQMRNHWSSSTTTHNQYHASSLSSQPTSFFLMVTGQIESAISSTGSLNDHLYCRYSFSYGADWEVVHGVSVGLSQIGRRGMRLGNNGGGAFMGHDDGNAIAWNFPIEISFQSTSPHGWPRLVVSVYGLDFMGRDVVRGYASLLLPARPGGHTRYLKTYRPVSGSKFVRAVNWLMGTSPEYYDSKMVARGEGRAVTRVVSGDTTVKVNLMVTIKDFPTFSYVSSAP</sequence>
<keyword evidence="4" id="KW-0206">Cytoskeleton</keyword>
<dbReference type="Proteomes" id="UP001530315">
    <property type="component" value="Unassembled WGS sequence"/>
</dbReference>
<evidence type="ECO:0000256" key="2">
    <source>
        <dbReference type="ARBA" id="ARBA00022490"/>
    </source>
</evidence>
<dbReference type="PROSITE" id="PS51381">
    <property type="entry name" value="C2_B9"/>
    <property type="match status" value="1"/>
</dbReference>
<keyword evidence="5" id="KW-0966">Cell projection</keyword>
<dbReference type="GO" id="GO:0005929">
    <property type="term" value="C:cilium"/>
    <property type="evidence" value="ECO:0007669"/>
    <property type="project" value="UniProtKB-ARBA"/>
</dbReference>
<dbReference type="PANTHER" id="PTHR12968:SF1">
    <property type="entry name" value="B9 DOMAIN-CONTAINING PROTEIN 1"/>
    <property type="match status" value="1"/>
</dbReference>
<keyword evidence="10" id="KW-1185">Reference proteome</keyword>
<comment type="similarity">
    <text evidence="6">Belongs to the B9D family.</text>
</comment>
<evidence type="ECO:0000256" key="7">
    <source>
        <dbReference type="ARBA" id="ARBA00039274"/>
    </source>
</evidence>
<accession>A0ABD3QQ62</accession>
<dbReference type="InterPro" id="IPR010796">
    <property type="entry name" value="C2_B9-type_dom"/>
</dbReference>
<evidence type="ECO:0000256" key="1">
    <source>
        <dbReference type="ARBA" id="ARBA00004120"/>
    </source>
</evidence>
<evidence type="ECO:0000313" key="9">
    <source>
        <dbReference type="EMBL" id="KAL3802463.1"/>
    </source>
</evidence>